<keyword evidence="11" id="KW-0675">Receptor</keyword>
<keyword evidence="6 7" id="KW-0998">Cell outer membrane</keyword>
<dbReference type="InterPro" id="IPR012910">
    <property type="entry name" value="Plug_dom"/>
</dbReference>
<reference evidence="11 12" key="1">
    <citation type="submission" date="2019-01" db="EMBL/GenBank/DDBJ databases">
        <authorList>
            <person name="Chen W.-M."/>
        </authorList>
    </citation>
    <scope>NUCLEOTIDE SEQUENCE [LARGE SCALE GENOMIC DNA]</scope>
    <source>
        <strain evidence="11 12">YBJ-36</strain>
    </source>
</reference>
<comment type="similarity">
    <text evidence="7">Belongs to the TonB-dependent receptor family.</text>
</comment>
<dbReference type="CDD" id="cd01347">
    <property type="entry name" value="ligand_gated_channel"/>
    <property type="match status" value="1"/>
</dbReference>
<feature type="domain" description="TonB-dependent receptor plug" evidence="9">
    <location>
        <begin position="164"/>
        <end position="251"/>
    </location>
</feature>
<dbReference type="Gene3D" id="2.60.40.1120">
    <property type="entry name" value="Carboxypeptidase-like, regulatory domain"/>
    <property type="match status" value="1"/>
</dbReference>
<accession>A0A3S2Y358</accession>
<dbReference type="InterPro" id="IPR037066">
    <property type="entry name" value="Plug_dom_sf"/>
</dbReference>
<dbReference type="PANTHER" id="PTHR40980:SF4">
    <property type="entry name" value="TONB-DEPENDENT RECEPTOR-LIKE BETA-BARREL DOMAIN-CONTAINING PROTEIN"/>
    <property type="match status" value="1"/>
</dbReference>
<evidence type="ECO:0000256" key="1">
    <source>
        <dbReference type="ARBA" id="ARBA00004571"/>
    </source>
</evidence>
<dbReference type="EMBL" id="SACK01000001">
    <property type="protein sequence ID" value="RVU02422.1"/>
    <property type="molecule type" value="Genomic_DNA"/>
</dbReference>
<dbReference type="Pfam" id="PF14905">
    <property type="entry name" value="OMP_b-brl_3"/>
    <property type="match status" value="1"/>
</dbReference>
<keyword evidence="12" id="KW-1185">Reference proteome</keyword>
<evidence type="ECO:0000256" key="7">
    <source>
        <dbReference type="PROSITE-ProRule" id="PRU01360"/>
    </source>
</evidence>
<dbReference type="Pfam" id="PF07715">
    <property type="entry name" value="Plug"/>
    <property type="match status" value="1"/>
</dbReference>
<dbReference type="PROSITE" id="PS52016">
    <property type="entry name" value="TONB_DEPENDENT_REC_3"/>
    <property type="match status" value="1"/>
</dbReference>
<dbReference type="Gene3D" id="2.170.130.10">
    <property type="entry name" value="TonB-dependent receptor, plug domain"/>
    <property type="match status" value="1"/>
</dbReference>
<comment type="subcellular location">
    <subcellularLocation>
        <location evidence="1 7">Cell outer membrane</location>
        <topology evidence="1 7">Multi-pass membrane protein</topology>
    </subcellularLocation>
</comment>
<dbReference type="Proteomes" id="UP000282759">
    <property type="component" value="Unassembled WGS sequence"/>
</dbReference>
<dbReference type="Pfam" id="PF13620">
    <property type="entry name" value="CarboxypepD_reg"/>
    <property type="match status" value="1"/>
</dbReference>
<dbReference type="OrthoDB" id="606851at2"/>
<dbReference type="InterPro" id="IPR041700">
    <property type="entry name" value="OMP_b-brl_3"/>
</dbReference>
<dbReference type="InterPro" id="IPR036942">
    <property type="entry name" value="Beta-barrel_TonB_sf"/>
</dbReference>
<protein>
    <submittedName>
        <fullName evidence="11">TonB-dependent receptor</fullName>
    </submittedName>
</protein>
<keyword evidence="4 7" id="KW-0812">Transmembrane</keyword>
<dbReference type="SUPFAM" id="SSF56935">
    <property type="entry name" value="Porins"/>
    <property type="match status" value="1"/>
</dbReference>
<feature type="region of interest" description="Disordered" evidence="8">
    <location>
        <begin position="821"/>
        <end position="849"/>
    </location>
</feature>
<evidence type="ECO:0000256" key="6">
    <source>
        <dbReference type="ARBA" id="ARBA00023237"/>
    </source>
</evidence>
<dbReference type="InterPro" id="IPR008969">
    <property type="entry name" value="CarboxyPept-like_regulatory"/>
</dbReference>
<organism evidence="11 12">
    <name type="scientific">Mucilaginibacter limnophilus</name>
    <dbReference type="NCBI Taxonomy" id="1932778"/>
    <lineage>
        <taxon>Bacteria</taxon>
        <taxon>Pseudomonadati</taxon>
        <taxon>Bacteroidota</taxon>
        <taxon>Sphingobacteriia</taxon>
        <taxon>Sphingobacteriales</taxon>
        <taxon>Sphingobacteriaceae</taxon>
        <taxon>Mucilaginibacter</taxon>
    </lineage>
</organism>
<evidence type="ECO:0000256" key="2">
    <source>
        <dbReference type="ARBA" id="ARBA00022448"/>
    </source>
</evidence>
<keyword evidence="2 7" id="KW-0813">Transport</keyword>
<name>A0A3S2Y358_9SPHI</name>
<evidence type="ECO:0000259" key="9">
    <source>
        <dbReference type="Pfam" id="PF07715"/>
    </source>
</evidence>
<dbReference type="InterPro" id="IPR039426">
    <property type="entry name" value="TonB-dep_rcpt-like"/>
</dbReference>
<keyword evidence="3 7" id="KW-1134">Transmembrane beta strand</keyword>
<dbReference type="PANTHER" id="PTHR40980">
    <property type="entry name" value="PLUG DOMAIN-CONTAINING PROTEIN"/>
    <property type="match status" value="1"/>
</dbReference>
<keyword evidence="5 7" id="KW-0472">Membrane</keyword>
<proteinExistence type="inferred from homology"/>
<comment type="caution">
    <text evidence="11">The sequence shown here is derived from an EMBL/GenBank/DDBJ whole genome shotgun (WGS) entry which is preliminary data.</text>
</comment>
<evidence type="ECO:0000313" key="12">
    <source>
        <dbReference type="Proteomes" id="UP000282759"/>
    </source>
</evidence>
<evidence type="ECO:0000256" key="4">
    <source>
        <dbReference type="ARBA" id="ARBA00022692"/>
    </source>
</evidence>
<feature type="domain" description="Outer membrane protein beta-barrel" evidence="10">
    <location>
        <begin position="406"/>
        <end position="817"/>
    </location>
</feature>
<evidence type="ECO:0000313" key="11">
    <source>
        <dbReference type="EMBL" id="RVU02422.1"/>
    </source>
</evidence>
<dbReference type="GO" id="GO:0009279">
    <property type="term" value="C:cell outer membrane"/>
    <property type="evidence" value="ECO:0007669"/>
    <property type="project" value="UniProtKB-SubCell"/>
</dbReference>
<evidence type="ECO:0000256" key="8">
    <source>
        <dbReference type="SAM" id="MobiDB-lite"/>
    </source>
</evidence>
<dbReference type="SUPFAM" id="SSF49464">
    <property type="entry name" value="Carboxypeptidase regulatory domain-like"/>
    <property type="match status" value="1"/>
</dbReference>
<gene>
    <name evidence="11" type="ORF">EOD41_00330</name>
</gene>
<sequence>MLFYYQQSYTRTCHQRLLKPDFCTMTFMTRWITCISLIILFSTAAMAQSPGKITGKLIDAATKQPVEFATIALFTKADNQPAKAAQSDLDGNFTLADIPEGSYSLRVTFVSYKTYTNENIVISSAKSTYNLGAISLASATSALKEVVVTAQRSTIQLGVDKKVFSVDQSLVSQGGSATDLLTNVPSVQVDVDGNVSLRGSNNVRVLINGKPSALTGSNITDILQSIPASSIENIEVITNPSSKYDPEGQSGIINIILKKNARLGFSCSASATAGNQDNYNGNLSLGYQTEKFNIYTNYSYRKGGRIGNGYNNRQTFINADTLFQNQQSDQSFVFNSHNVRAGIDYNLAEKTTLSLSGNINTRQRTRFQTGTTNQFEDPNTILQQTRQDNRSSSDGTNLDLNLDFEHKFKNPQEVLTANIGYSTGDDDDLDYLRTYYNNYGLPPTQFFQNNTTKDIERGWNLQADYVLPFADKKGRFEAGYRSTLNKNDNDYLVDTLNTSGLFTRDLTQTNRFIYNEYVHALYANYQREFGNFSIQAGLRLEDANIRTTLIDSTNNNLQNKQDYFRVYPSIFLSQKISDAQTLQLSYTRRVSRPRERQLSPFLDRSDPFNYQQGTPDLKPEDTHSFELSYINYWKKLTLTSSLYYRLTNNNFQRISIALDSTRTLTRFENVKSARNAGYELIAKMNFTNNFDLTGNVNIYHRQIDGDPSFGLEETSGYAWNANITGNYKPIDKLGIQLRYDYQGPQVIAQGKMKAMYGFDAGIKYDVTKQLSLSANARDVFNTRRFSSEIYNYAGAYPYYQFSSRRFSTRIVSFTLSYRFGSTGQKKQEKKRSDNEQENQSTVPDEGGMR</sequence>
<evidence type="ECO:0000259" key="10">
    <source>
        <dbReference type="Pfam" id="PF14905"/>
    </source>
</evidence>
<evidence type="ECO:0000256" key="5">
    <source>
        <dbReference type="ARBA" id="ARBA00023136"/>
    </source>
</evidence>
<dbReference type="AlphaFoldDB" id="A0A3S2Y358"/>
<evidence type="ECO:0000256" key="3">
    <source>
        <dbReference type="ARBA" id="ARBA00022452"/>
    </source>
</evidence>
<dbReference type="Gene3D" id="2.40.170.20">
    <property type="entry name" value="TonB-dependent receptor, beta-barrel domain"/>
    <property type="match status" value="1"/>
</dbReference>